<feature type="active site" description="For OMPdecase activity" evidence="10">
    <location>
        <position position="63"/>
    </location>
</feature>
<feature type="binding site" evidence="9 11">
    <location>
        <position position="181"/>
    </location>
    <ligand>
        <name>substrate</name>
    </ligand>
</feature>
<sequence>MIPAKRIIVALDFATESQALALVERLDPTRCRLKVGKELFTRCGPAFVEVLQSRGFEVFLDLKFHDIPNTVAGACAAAADLGVWMVNLHISGGARMIEAARTRLDAVSTPPLLIGVTLLTSLSREDLGAVGCPGEPSERVLALAALGHAAGLDGVVCSPLEAAAVRAAQGPDFRLVTPGVRPAGAALGDQVRVMTPRDALAAGADDLVIGRPITAASDPLAALRAIEDSLMA</sequence>
<dbReference type="CDD" id="cd04725">
    <property type="entry name" value="OMP_decarboxylase_like"/>
    <property type="match status" value="1"/>
</dbReference>
<dbReference type="OrthoDB" id="9806203at2"/>
<evidence type="ECO:0000256" key="6">
    <source>
        <dbReference type="ARBA" id="ARBA00023239"/>
    </source>
</evidence>
<dbReference type="AlphaFoldDB" id="F9U7V9"/>
<dbReference type="NCBIfam" id="NF001273">
    <property type="entry name" value="PRK00230.1"/>
    <property type="match status" value="1"/>
</dbReference>
<feature type="binding site" evidence="9 11">
    <location>
        <position position="190"/>
    </location>
    <ligand>
        <name>substrate</name>
    </ligand>
</feature>
<evidence type="ECO:0000259" key="13">
    <source>
        <dbReference type="SMART" id="SM00934"/>
    </source>
</evidence>
<comment type="subunit">
    <text evidence="3 9">Homodimer.</text>
</comment>
<comment type="similarity">
    <text evidence="8 9">Belongs to the OMP decarboxylase family. Type 1 subfamily.</text>
</comment>
<evidence type="ECO:0000256" key="7">
    <source>
        <dbReference type="ARBA" id="ARBA00049157"/>
    </source>
</evidence>
<keyword evidence="15" id="KW-1185">Reference proteome</keyword>
<proteinExistence type="inferred from homology"/>
<dbReference type="STRING" id="768671.ThimaDRAFT_1185"/>
<dbReference type="InterPro" id="IPR013785">
    <property type="entry name" value="Aldolase_TIM"/>
</dbReference>
<dbReference type="RefSeq" id="WP_007192062.1">
    <property type="nucleotide sequence ID" value="NZ_AFWV01000003.1"/>
</dbReference>
<dbReference type="PROSITE" id="PS00156">
    <property type="entry name" value="OMPDECASE"/>
    <property type="match status" value="1"/>
</dbReference>
<evidence type="ECO:0000313" key="14">
    <source>
        <dbReference type="EMBL" id="EGV19739.1"/>
    </source>
</evidence>
<dbReference type="PANTHER" id="PTHR32119:SF2">
    <property type="entry name" value="OROTIDINE 5'-PHOSPHATE DECARBOXYLASE"/>
    <property type="match status" value="1"/>
</dbReference>
<feature type="binding site" evidence="9 11">
    <location>
        <position position="34"/>
    </location>
    <ligand>
        <name>substrate</name>
    </ligand>
</feature>
<evidence type="ECO:0000256" key="12">
    <source>
        <dbReference type="RuleBase" id="RU000512"/>
    </source>
</evidence>
<evidence type="ECO:0000256" key="2">
    <source>
        <dbReference type="ARBA" id="ARBA00004861"/>
    </source>
</evidence>
<evidence type="ECO:0000256" key="9">
    <source>
        <dbReference type="HAMAP-Rule" id="MF_01200"/>
    </source>
</evidence>
<evidence type="ECO:0000256" key="5">
    <source>
        <dbReference type="ARBA" id="ARBA00022975"/>
    </source>
</evidence>
<keyword evidence="5 9" id="KW-0665">Pyrimidine biosynthesis</keyword>
<evidence type="ECO:0000256" key="4">
    <source>
        <dbReference type="ARBA" id="ARBA00022793"/>
    </source>
</evidence>
<reference evidence="14 15" key="1">
    <citation type="submission" date="2011-06" db="EMBL/GenBank/DDBJ databases">
        <title>The draft genome of Thiocapsa marina 5811.</title>
        <authorList>
            <consortium name="US DOE Joint Genome Institute (JGI-PGF)"/>
            <person name="Lucas S."/>
            <person name="Han J."/>
            <person name="Cheng J.-F."/>
            <person name="Goodwin L."/>
            <person name="Pitluck S."/>
            <person name="Peters L."/>
            <person name="Land M.L."/>
            <person name="Hauser L."/>
            <person name="Vogl K."/>
            <person name="Liu Z."/>
            <person name="Imhoff J."/>
            <person name="Thiel V."/>
            <person name="Frigaard N.-U."/>
            <person name="Bryant D."/>
            <person name="Woyke T.J."/>
        </authorList>
    </citation>
    <scope>NUCLEOTIDE SEQUENCE [LARGE SCALE GENOMIC DNA]</scope>
    <source>
        <strain evidence="14 15">5811</strain>
    </source>
</reference>
<dbReference type="GO" id="GO:0044205">
    <property type="term" value="P:'de novo' UMP biosynthetic process"/>
    <property type="evidence" value="ECO:0007669"/>
    <property type="project" value="UniProtKB-UniRule"/>
</dbReference>
<evidence type="ECO:0000256" key="3">
    <source>
        <dbReference type="ARBA" id="ARBA00011738"/>
    </source>
</evidence>
<organism evidence="14 15">
    <name type="scientific">Thiocapsa marina 5811</name>
    <dbReference type="NCBI Taxonomy" id="768671"/>
    <lineage>
        <taxon>Bacteria</taxon>
        <taxon>Pseudomonadati</taxon>
        <taxon>Pseudomonadota</taxon>
        <taxon>Gammaproteobacteria</taxon>
        <taxon>Chromatiales</taxon>
        <taxon>Chromatiaceae</taxon>
        <taxon>Thiocapsa</taxon>
    </lineage>
</organism>
<dbReference type="UniPathway" id="UPA00070">
    <property type="reaction ID" value="UER00120"/>
</dbReference>
<dbReference type="GO" id="GO:0005829">
    <property type="term" value="C:cytosol"/>
    <property type="evidence" value="ECO:0007669"/>
    <property type="project" value="TreeGrafter"/>
</dbReference>
<dbReference type="InterPro" id="IPR001754">
    <property type="entry name" value="OMPdeCOase_dom"/>
</dbReference>
<dbReference type="eggNOG" id="COG0284">
    <property type="taxonomic scope" value="Bacteria"/>
</dbReference>
<dbReference type="InterPro" id="IPR047596">
    <property type="entry name" value="OMPdecase_bac"/>
</dbReference>
<dbReference type="Gene3D" id="3.20.20.70">
    <property type="entry name" value="Aldolase class I"/>
    <property type="match status" value="1"/>
</dbReference>
<dbReference type="PANTHER" id="PTHR32119">
    <property type="entry name" value="OROTIDINE 5'-PHOSPHATE DECARBOXYLASE"/>
    <property type="match status" value="1"/>
</dbReference>
<dbReference type="GO" id="GO:0006207">
    <property type="term" value="P:'de novo' pyrimidine nucleobase biosynthetic process"/>
    <property type="evidence" value="ECO:0007669"/>
    <property type="project" value="InterPro"/>
</dbReference>
<dbReference type="InterPro" id="IPR018089">
    <property type="entry name" value="OMPdecase_AS"/>
</dbReference>
<dbReference type="SMART" id="SM00934">
    <property type="entry name" value="OMPdecase"/>
    <property type="match status" value="1"/>
</dbReference>
<feature type="binding site" evidence="9 11">
    <location>
        <position position="211"/>
    </location>
    <ligand>
        <name>substrate</name>
    </ligand>
</feature>
<comment type="catalytic activity">
    <reaction evidence="7 9 12">
        <text>orotidine 5'-phosphate + H(+) = UMP + CO2</text>
        <dbReference type="Rhea" id="RHEA:11596"/>
        <dbReference type="ChEBI" id="CHEBI:15378"/>
        <dbReference type="ChEBI" id="CHEBI:16526"/>
        <dbReference type="ChEBI" id="CHEBI:57538"/>
        <dbReference type="ChEBI" id="CHEBI:57865"/>
        <dbReference type="EC" id="4.1.1.23"/>
    </reaction>
</comment>
<feature type="binding site" evidence="9 11">
    <location>
        <position position="120"/>
    </location>
    <ligand>
        <name>substrate</name>
    </ligand>
</feature>
<comment type="function">
    <text evidence="1 9">Catalyzes the decarboxylation of orotidine 5'-monophosphate (OMP) to uridine 5'-monophosphate (UMP).</text>
</comment>
<dbReference type="EC" id="4.1.1.23" evidence="9"/>
<dbReference type="GO" id="GO:0004590">
    <property type="term" value="F:orotidine-5'-phosphate decarboxylase activity"/>
    <property type="evidence" value="ECO:0007669"/>
    <property type="project" value="UniProtKB-UniRule"/>
</dbReference>
<dbReference type="Pfam" id="PF00215">
    <property type="entry name" value="OMPdecase"/>
    <property type="match status" value="1"/>
</dbReference>
<feature type="binding site" evidence="9 11">
    <location>
        <position position="210"/>
    </location>
    <ligand>
        <name>substrate</name>
    </ligand>
</feature>
<evidence type="ECO:0000256" key="11">
    <source>
        <dbReference type="PIRSR" id="PIRSR614732-2"/>
    </source>
</evidence>
<accession>F9U7V9</accession>
<feature type="domain" description="Orotidine 5'-phosphate decarboxylase" evidence="13">
    <location>
        <begin position="6"/>
        <end position="226"/>
    </location>
</feature>
<feature type="active site" description="Proton donor" evidence="9">
    <location>
        <position position="63"/>
    </location>
</feature>
<evidence type="ECO:0000313" key="15">
    <source>
        <dbReference type="Proteomes" id="UP000005459"/>
    </source>
</evidence>
<dbReference type="InterPro" id="IPR014732">
    <property type="entry name" value="OMPdecase"/>
</dbReference>
<dbReference type="SUPFAM" id="SSF51366">
    <property type="entry name" value="Ribulose-phoshate binding barrel"/>
    <property type="match status" value="1"/>
</dbReference>
<dbReference type="HAMAP" id="MF_01200_B">
    <property type="entry name" value="OMPdecase_type1_B"/>
    <property type="match status" value="1"/>
</dbReference>
<evidence type="ECO:0000256" key="1">
    <source>
        <dbReference type="ARBA" id="ARBA00002356"/>
    </source>
</evidence>
<comment type="pathway">
    <text evidence="2 9 12">Pyrimidine metabolism; UMP biosynthesis via de novo pathway; UMP from orotate: step 2/2.</text>
</comment>
<keyword evidence="4 9" id="KW-0210">Decarboxylase</keyword>
<dbReference type="InterPro" id="IPR011060">
    <property type="entry name" value="RibuloseP-bd_barrel"/>
</dbReference>
<gene>
    <name evidence="9" type="primary">pyrF</name>
    <name evidence="14" type="ORF">ThimaDRAFT_1185</name>
</gene>
<keyword evidence="6 9" id="KW-0456">Lyase</keyword>
<name>F9U7V9_9GAMM</name>
<feature type="active site" description="For OMPdecase activity" evidence="10">
    <location>
        <position position="61"/>
    </location>
</feature>
<feature type="binding site" evidence="9">
    <location>
        <begin position="61"/>
        <end position="70"/>
    </location>
    <ligand>
        <name>substrate</name>
    </ligand>
</feature>
<dbReference type="PATRIC" id="fig|768671.3.peg.1267"/>
<evidence type="ECO:0000256" key="10">
    <source>
        <dbReference type="PIRSR" id="PIRSR614732-1"/>
    </source>
</evidence>
<feature type="binding site" evidence="9 11">
    <location>
        <position position="12"/>
    </location>
    <ligand>
        <name>substrate</name>
    </ligand>
</feature>
<evidence type="ECO:0000256" key="8">
    <source>
        <dbReference type="ARBA" id="ARBA00061012"/>
    </source>
</evidence>
<dbReference type="FunFam" id="3.20.20.70:FF:000015">
    <property type="entry name" value="Orotidine 5'-phosphate decarboxylase"/>
    <property type="match status" value="1"/>
</dbReference>
<dbReference type="NCBIfam" id="TIGR01740">
    <property type="entry name" value="pyrF"/>
    <property type="match status" value="1"/>
</dbReference>
<dbReference type="EMBL" id="AFWV01000003">
    <property type="protein sequence ID" value="EGV19739.1"/>
    <property type="molecule type" value="Genomic_DNA"/>
</dbReference>
<protein>
    <recommendedName>
        <fullName evidence="9">Orotidine 5'-phosphate decarboxylase</fullName>
        <ecNumber evidence="9">4.1.1.23</ecNumber>
    </recommendedName>
    <alternativeName>
        <fullName evidence="9">OMP decarboxylase</fullName>
        <shortName evidence="9">OMPDCase</shortName>
        <shortName evidence="9">OMPdecase</shortName>
    </alternativeName>
</protein>
<dbReference type="Proteomes" id="UP000005459">
    <property type="component" value="Unassembled WGS sequence"/>
</dbReference>
<feature type="active site" description="For OMPdecase activity" evidence="10">
    <location>
        <position position="66"/>
    </location>
</feature>